<protein>
    <submittedName>
        <fullName evidence="1">Helix-turn-helix domain-containing protein</fullName>
    </submittedName>
</protein>
<name>A0ABY4SMB3_9CAUL</name>
<dbReference type="Proteomes" id="UP001055429">
    <property type="component" value="Chromosome"/>
</dbReference>
<keyword evidence="2" id="KW-1185">Reference proteome</keyword>
<evidence type="ECO:0000313" key="1">
    <source>
        <dbReference type="EMBL" id="URI14991.1"/>
    </source>
</evidence>
<dbReference type="EMBL" id="CP097649">
    <property type="protein sequence ID" value="URI14991.1"/>
    <property type="molecule type" value="Genomic_DNA"/>
</dbReference>
<accession>A0ABY4SMB3</accession>
<organism evidence="1 2">
    <name type="scientific">Brevundimonas albigilva</name>
    <dbReference type="NCBI Taxonomy" id="1312364"/>
    <lineage>
        <taxon>Bacteria</taxon>
        <taxon>Pseudomonadati</taxon>
        <taxon>Pseudomonadota</taxon>
        <taxon>Alphaproteobacteria</taxon>
        <taxon>Caulobacterales</taxon>
        <taxon>Caulobacteraceae</taxon>
        <taxon>Brevundimonas</taxon>
    </lineage>
</organism>
<sequence>MTGPAPVVPEAASIDVERMTTDEVTALARISRATLWRRVAAGRLPKPVDQARQSLFLKSAVVKALAGEANRPHSMAVETERRLEALRRRRLKKGLDSGKAPD</sequence>
<proteinExistence type="predicted"/>
<gene>
    <name evidence="1" type="ORF">M8231_14485</name>
</gene>
<dbReference type="RefSeq" id="WP_250201778.1">
    <property type="nucleotide sequence ID" value="NZ_CP097649.1"/>
</dbReference>
<evidence type="ECO:0000313" key="2">
    <source>
        <dbReference type="Proteomes" id="UP001055429"/>
    </source>
</evidence>
<reference evidence="1" key="1">
    <citation type="submission" date="2022-05" db="EMBL/GenBank/DDBJ databases">
        <title>Brevundimonas albigilva TT17 genome sequence.</title>
        <authorList>
            <person name="Lee K."/>
            <person name="Son H."/>
        </authorList>
    </citation>
    <scope>NUCLEOTIDE SEQUENCE</scope>
    <source>
        <strain evidence="1">TT17</strain>
    </source>
</reference>